<keyword evidence="3" id="KW-0547">Nucleotide-binding</keyword>
<organism evidence="10 11">
    <name type="scientific">Fodinicola feengrottensis</name>
    <dbReference type="NCBI Taxonomy" id="435914"/>
    <lineage>
        <taxon>Bacteria</taxon>
        <taxon>Bacillati</taxon>
        <taxon>Actinomycetota</taxon>
        <taxon>Actinomycetes</taxon>
        <taxon>Mycobacteriales</taxon>
        <taxon>Fodinicola</taxon>
    </lineage>
</organism>
<evidence type="ECO:0000259" key="9">
    <source>
        <dbReference type="PROSITE" id="PS50929"/>
    </source>
</evidence>
<evidence type="ECO:0000259" key="8">
    <source>
        <dbReference type="PROSITE" id="PS50893"/>
    </source>
</evidence>
<dbReference type="InterPro" id="IPR011527">
    <property type="entry name" value="ABC1_TM_dom"/>
</dbReference>
<evidence type="ECO:0000256" key="4">
    <source>
        <dbReference type="ARBA" id="ARBA00022840"/>
    </source>
</evidence>
<gene>
    <name evidence="10" type="ORF">GCM10009765_07250</name>
</gene>
<dbReference type="EMBL" id="BAAANY010000002">
    <property type="protein sequence ID" value="GAA1660371.1"/>
    <property type="molecule type" value="Genomic_DNA"/>
</dbReference>
<dbReference type="InterPro" id="IPR003439">
    <property type="entry name" value="ABC_transporter-like_ATP-bd"/>
</dbReference>
<dbReference type="InterPro" id="IPR003593">
    <property type="entry name" value="AAA+_ATPase"/>
</dbReference>
<dbReference type="SUPFAM" id="SSF90123">
    <property type="entry name" value="ABC transporter transmembrane region"/>
    <property type="match status" value="1"/>
</dbReference>
<dbReference type="GO" id="GO:0005524">
    <property type="term" value="F:ATP binding"/>
    <property type="evidence" value="ECO:0007669"/>
    <property type="project" value="UniProtKB-KW"/>
</dbReference>
<keyword evidence="11" id="KW-1185">Reference proteome</keyword>
<evidence type="ECO:0000256" key="5">
    <source>
        <dbReference type="ARBA" id="ARBA00022989"/>
    </source>
</evidence>
<comment type="subcellular location">
    <subcellularLocation>
        <location evidence="1">Cell membrane</location>
        <topology evidence="1">Multi-pass membrane protein</topology>
    </subcellularLocation>
</comment>
<keyword evidence="4 10" id="KW-0067">ATP-binding</keyword>
<evidence type="ECO:0000256" key="7">
    <source>
        <dbReference type="SAM" id="Phobius"/>
    </source>
</evidence>
<feature type="domain" description="ABC transmembrane type-1" evidence="9">
    <location>
        <begin position="59"/>
        <end position="347"/>
    </location>
</feature>
<dbReference type="Proteomes" id="UP001500618">
    <property type="component" value="Unassembled WGS sequence"/>
</dbReference>
<dbReference type="PANTHER" id="PTHR43394:SF1">
    <property type="entry name" value="ATP-BINDING CASSETTE SUB-FAMILY B MEMBER 10, MITOCHONDRIAL"/>
    <property type="match status" value="1"/>
</dbReference>
<keyword evidence="6 7" id="KW-0472">Membrane</keyword>
<dbReference type="InterPro" id="IPR027417">
    <property type="entry name" value="P-loop_NTPase"/>
</dbReference>
<evidence type="ECO:0000256" key="6">
    <source>
        <dbReference type="ARBA" id="ARBA00023136"/>
    </source>
</evidence>
<dbReference type="InterPro" id="IPR039421">
    <property type="entry name" value="Type_1_exporter"/>
</dbReference>
<accession>A0ABP4RRH6</accession>
<feature type="transmembrane region" description="Helical" evidence="7">
    <location>
        <begin position="92"/>
        <end position="110"/>
    </location>
</feature>
<evidence type="ECO:0000256" key="2">
    <source>
        <dbReference type="ARBA" id="ARBA00022692"/>
    </source>
</evidence>
<dbReference type="PROSITE" id="PS50893">
    <property type="entry name" value="ABC_TRANSPORTER_2"/>
    <property type="match status" value="1"/>
</dbReference>
<evidence type="ECO:0000313" key="10">
    <source>
        <dbReference type="EMBL" id="GAA1660371.1"/>
    </source>
</evidence>
<keyword evidence="5 7" id="KW-1133">Transmembrane helix</keyword>
<dbReference type="PANTHER" id="PTHR43394">
    <property type="entry name" value="ATP-DEPENDENT PERMEASE MDL1, MITOCHONDRIAL"/>
    <property type="match status" value="1"/>
</dbReference>
<sequence length="637" mass="67724">MTADAGRPLVGVDDLSLPKWTLIEQQVASTSLWRTLRALPAGVRLVVGLAWRSSRWLTAAAGVLAIVSGCVTAFGLLATADVLTSLLAKGPTPALVVASLPAVVQVVAAFSARALLEALSGAAQAVLKPQVEQAAQVQVHTAVSKVPLIAFEDSDYADLLRQSLLHGVNSIGSSIKAIADISGSVIYLCAAVVAAGLLHPLLAPLVLLAVVPNVWASARAAKLSYRSFLRMVSRHRRQSLASDLLTDRDNAAEMRACTAGSALLGEYRRISDQLTAESRRVELAKTRVHLVGRAIAGVGSGVAFGALGMLLYSGTLALALAGAAMVAMRMAASALANTMFGVNTLYENTLYLELYTTLLEETAKRTATPSDLAAPADPQRISTEAMSFTYPGQDAPAVRDIDLTIHKGQTIALVGENGSGKSTLAKLLTGLYQPTTGTVRWDDVDLTTVDELSIHQRITMVLQDPARWPMTADDNIRIGRLDRLDPTGEALSRARRDSGAHAVIEELPHGGKTVLSRSFSNGRDLSGGQWQRISVARGLYRDAPILVADEPTAAMDARAEHAVFQSLQRLSESDGDARTTILITHRLANVRHADVIVVLEKGRIVEQGTHEYLMASEGVYATLFSLQASAYQAEGVV</sequence>
<name>A0ABP4RRH6_9ACTN</name>
<comment type="caution">
    <text evidence="10">The sequence shown here is derived from an EMBL/GenBank/DDBJ whole genome shotgun (WGS) entry which is preliminary data.</text>
</comment>
<dbReference type="Gene3D" id="1.20.1560.10">
    <property type="entry name" value="ABC transporter type 1, transmembrane domain"/>
    <property type="match status" value="1"/>
</dbReference>
<feature type="domain" description="ABC transporter" evidence="8">
    <location>
        <begin position="381"/>
        <end position="626"/>
    </location>
</feature>
<evidence type="ECO:0000256" key="1">
    <source>
        <dbReference type="ARBA" id="ARBA00004651"/>
    </source>
</evidence>
<keyword evidence="2 7" id="KW-0812">Transmembrane</keyword>
<dbReference type="RefSeq" id="WP_344307084.1">
    <property type="nucleotide sequence ID" value="NZ_BAAANY010000002.1"/>
</dbReference>
<reference evidence="11" key="1">
    <citation type="journal article" date="2019" name="Int. J. Syst. Evol. Microbiol.">
        <title>The Global Catalogue of Microorganisms (GCM) 10K type strain sequencing project: providing services to taxonomists for standard genome sequencing and annotation.</title>
        <authorList>
            <consortium name="The Broad Institute Genomics Platform"/>
            <consortium name="The Broad Institute Genome Sequencing Center for Infectious Disease"/>
            <person name="Wu L."/>
            <person name="Ma J."/>
        </authorList>
    </citation>
    <scope>NUCLEOTIDE SEQUENCE [LARGE SCALE GENOMIC DNA]</scope>
    <source>
        <strain evidence="11">JCM 14718</strain>
    </source>
</reference>
<dbReference type="PROSITE" id="PS50929">
    <property type="entry name" value="ABC_TM1F"/>
    <property type="match status" value="1"/>
</dbReference>
<dbReference type="SMART" id="SM00382">
    <property type="entry name" value="AAA"/>
    <property type="match status" value="1"/>
</dbReference>
<dbReference type="InterPro" id="IPR017871">
    <property type="entry name" value="ABC_transporter-like_CS"/>
</dbReference>
<dbReference type="PROSITE" id="PS00211">
    <property type="entry name" value="ABC_TRANSPORTER_1"/>
    <property type="match status" value="1"/>
</dbReference>
<dbReference type="Gene3D" id="3.40.50.300">
    <property type="entry name" value="P-loop containing nucleotide triphosphate hydrolases"/>
    <property type="match status" value="1"/>
</dbReference>
<proteinExistence type="predicted"/>
<evidence type="ECO:0000313" key="11">
    <source>
        <dbReference type="Proteomes" id="UP001500618"/>
    </source>
</evidence>
<protein>
    <submittedName>
        <fullName evidence="10">ABC transporter ATP-binding protein</fullName>
    </submittedName>
</protein>
<dbReference type="SUPFAM" id="SSF52540">
    <property type="entry name" value="P-loop containing nucleoside triphosphate hydrolases"/>
    <property type="match status" value="1"/>
</dbReference>
<dbReference type="Pfam" id="PF00005">
    <property type="entry name" value="ABC_tran"/>
    <property type="match status" value="1"/>
</dbReference>
<dbReference type="InterPro" id="IPR036640">
    <property type="entry name" value="ABC1_TM_sf"/>
</dbReference>
<feature type="transmembrane region" description="Helical" evidence="7">
    <location>
        <begin position="56"/>
        <end position="80"/>
    </location>
</feature>
<evidence type="ECO:0000256" key="3">
    <source>
        <dbReference type="ARBA" id="ARBA00022741"/>
    </source>
</evidence>